<evidence type="ECO:0000256" key="6">
    <source>
        <dbReference type="SAM" id="Phobius"/>
    </source>
</evidence>
<dbReference type="PANTHER" id="PTHR30213:SF1">
    <property type="entry name" value="INNER MEMBRANE PROTEIN YHJD"/>
    <property type="match status" value="1"/>
</dbReference>
<accession>A0A4Q7NTF1</accession>
<evidence type="ECO:0000256" key="2">
    <source>
        <dbReference type="ARBA" id="ARBA00022475"/>
    </source>
</evidence>
<dbReference type="RefSeq" id="WP_130492762.1">
    <property type="nucleotide sequence ID" value="NZ_SGXD01000002.1"/>
</dbReference>
<dbReference type="GO" id="GO:0005886">
    <property type="term" value="C:plasma membrane"/>
    <property type="evidence" value="ECO:0007669"/>
    <property type="project" value="UniProtKB-SubCell"/>
</dbReference>
<comment type="caution">
    <text evidence="7">The sequence shown here is derived from an EMBL/GenBank/DDBJ whole genome shotgun (WGS) entry which is preliminary data.</text>
</comment>
<feature type="transmembrane region" description="Helical" evidence="6">
    <location>
        <begin position="192"/>
        <end position="216"/>
    </location>
</feature>
<dbReference type="NCBIfam" id="TIGR00765">
    <property type="entry name" value="yihY_not_rbn"/>
    <property type="match status" value="1"/>
</dbReference>
<feature type="transmembrane region" description="Helical" evidence="6">
    <location>
        <begin position="40"/>
        <end position="66"/>
    </location>
</feature>
<evidence type="ECO:0000256" key="5">
    <source>
        <dbReference type="ARBA" id="ARBA00023136"/>
    </source>
</evidence>
<keyword evidence="2" id="KW-1003">Cell membrane</keyword>
<evidence type="ECO:0000256" key="4">
    <source>
        <dbReference type="ARBA" id="ARBA00022989"/>
    </source>
</evidence>
<feature type="transmembrane region" description="Helical" evidence="6">
    <location>
        <begin position="257"/>
        <end position="276"/>
    </location>
</feature>
<name>A0A4Q7NTF1_9ACTN</name>
<evidence type="ECO:0000256" key="1">
    <source>
        <dbReference type="ARBA" id="ARBA00004651"/>
    </source>
</evidence>
<dbReference type="EMBL" id="SGXD01000002">
    <property type="protein sequence ID" value="RZS90284.1"/>
    <property type="molecule type" value="Genomic_DNA"/>
</dbReference>
<protein>
    <submittedName>
        <fullName evidence="7">Membrane protein</fullName>
    </submittedName>
</protein>
<evidence type="ECO:0000256" key="3">
    <source>
        <dbReference type="ARBA" id="ARBA00022692"/>
    </source>
</evidence>
<comment type="subcellular location">
    <subcellularLocation>
        <location evidence="1">Cell membrane</location>
        <topology evidence="1">Multi-pass membrane protein</topology>
    </subcellularLocation>
</comment>
<dbReference type="Proteomes" id="UP000293638">
    <property type="component" value="Unassembled WGS sequence"/>
</dbReference>
<organism evidence="7 8">
    <name type="scientific">Motilibacter rhizosphaerae</name>
    <dbReference type="NCBI Taxonomy" id="598652"/>
    <lineage>
        <taxon>Bacteria</taxon>
        <taxon>Bacillati</taxon>
        <taxon>Actinomycetota</taxon>
        <taxon>Actinomycetes</taxon>
        <taxon>Motilibacterales</taxon>
        <taxon>Motilibacteraceae</taxon>
        <taxon>Motilibacter</taxon>
    </lineage>
</organism>
<keyword evidence="5 6" id="KW-0472">Membrane</keyword>
<dbReference type="AlphaFoldDB" id="A0A4Q7NTF1"/>
<evidence type="ECO:0000313" key="7">
    <source>
        <dbReference type="EMBL" id="RZS90284.1"/>
    </source>
</evidence>
<dbReference type="InterPro" id="IPR017039">
    <property type="entry name" value="Virul_fac_BrkB"/>
</dbReference>
<keyword evidence="8" id="KW-1185">Reference proteome</keyword>
<feature type="transmembrane region" description="Helical" evidence="6">
    <location>
        <begin position="152"/>
        <end position="172"/>
    </location>
</feature>
<keyword evidence="3 6" id="KW-0812">Transmembrane</keyword>
<reference evidence="7 8" key="1">
    <citation type="submission" date="2019-02" db="EMBL/GenBank/DDBJ databases">
        <title>Genomic Encyclopedia of Type Strains, Phase IV (KMG-IV): sequencing the most valuable type-strain genomes for metagenomic binning, comparative biology and taxonomic classification.</title>
        <authorList>
            <person name="Goeker M."/>
        </authorList>
    </citation>
    <scope>NUCLEOTIDE SEQUENCE [LARGE SCALE GENOMIC DNA]</scope>
    <source>
        <strain evidence="7 8">DSM 45622</strain>
    </source>
</reference>
<feature type="transmembrane region" description="Helical" evidence="6">
    <location>
        <begin position="106"/>
        <end position="124"/>
    </location>
</feature>
<gene>
    <name evidence="7" type="ORF">EV189_2068</name>
</gene>
<keyword evidence="4 6" id="KW-1133">Transmembrane helix</keyword>
<sequence length="379" mass="40248">MPAVVSSAKDAVTEVRTRAPVVDHVLRMNKHYGTVRGGQLAGAVTYFGFLSFFPLVAVAFSVIGYVSDAYPDAKANLTSSINSTFPGLIGTDPGKINLDTISSAKAGVGIIGLVTLLLSGLAWLDALREALRQMWGLAPEKANVVVKKVTDVFVLVVLGGLVLVSTALSSFATSFSETALGWVGLQGNTWALLALKVLGTVIALAGDAVVLVFVFSRLPGHKLPWRNVLHGAVLGAVVIEILKLLGTYLVGKTTSNALYGAFAIIIGLLVWINFICRAVMYSAAWAVTGPKPTLEALTVAEDDVLDPEEAKAVSGKALPTAHVSLLRVRAERRSAEQKALRKRQAAVQAEAKRRFYAFFGVLALVAVRLGRRGDGTSRR</sequence>
<feature type="transmembrane region" description="Helical" evidence="6">
    <location>
        <begin position="228"/>
        <end position="251"/>
    </location>
</feature>
<dbReference type="Pfam" id="PF03631">
    <property type="entry name" value="Virul_fac_BrkB"/>
    <property type="match status" value="1"/>
</dbReference>
<dbReference type="PANTHER" id="PTHR30213">
    <property type="entry name" value="INNER MEMBRANE PROTEIN YHJD"/>
    <property type="match status" value="1"/>
</dbReference>
<proteinExistence type="predicted"/>
<dbReference type="OrthoDB" id="4127374at2"/>
<evidence type="ECO:0000313" key="8">
    <source>
        <dbReference type="Proteomes" id="UP000293638"/>
    </source>
</evidence>